<protein>
    <submittedName>
        <fullName evidence="5">LCP family protein</fullName>
    </submittedName>
</protein>
<evidence type="ECO:0000256" key="3">
    <source>
        <dbReference type="SAM" id="Phobius"/>
    </source>
</evidence>
<feature type="transmembrane region" description="Helical" evidence="3">
    <location>
        <begin position="41"/>
        <end position="61"/>
    </location>
</feature>
<keyword evidence="3" id="KW-0472">Membrane</keyword>
<dbReference type="PANTHER" id="PTHR33392">
    <property type="entry name" value="POLYISOPRENYL-TEICHOIC ACID--PEPTIDOGLYCAN TEICHOIC ACID TRANSFERASE TAGU"/>
    <property type="match status" value="1"/>
</dbReference>
<comment type="caution">
    <text evidence="5">The sequence shown here is derived from an EMBL/GenBank/DDBJ whole genome shotgun (WGS) entry which is preliminary data.</text>
</comment>
<name>A0ABW4TRN2_9ACTN</name>
<feature type="region of interest" description="Disordered" evidence="2">
    <location>
        <begin position="374"/>
        <end position="403"/>
    </location>
</feature>
<dbReference type="Proteomes" id="UP001597351">
    <property type="component" value="Unassembled WGS sequence"/>
</dbReference>
<evidence type="ECO:0000256" key="2">
    <source>
        <dbReference type="SAM" id="MobiDB-lite"/>
    </source>
</evidence>
<dbReference type="InterPro" id="IPR050922">
    <property type="entry name" value="LytR/CpsA/Psr_CW_biosynth"/>
</dbReference>
<dbReference type="Pfam" id="PF03816">
    <property type="entry name" value="LytR_cpsA_psr"/>
    <property type="match status" value="1"/>
</dbReference>
<keyword evidence="6" id="KW-1185">Reference proteome</keyword>
<evidence type="ECO:0000313" key="6">
    <source>
        <dbReference type="Proteomes" id="UP001597351"/>
    </source>
</evidence>
<keyword evidence="3" id="KW-1133">Transmembrane helix</keyword>
<feature type="domain" description="Cell envelope-related transcriptional attenuator" evidence="4">
    <location>
        <begin position="120"/>
        <end position="275"/>
    </location>
</feature>
<reference evidence="6" key="1">
    <citation type="journal article" date="2019" name="Int. J. Syst. Evol. Microbiol.">
        <title>The Global Catalogue of Microorganisms (GCM) 10K type strain sequencing project: providing services to taxonomists for standard genome sequencing and annotation.</title>
        <authorList>
            <consortium name="The Broad Institute Genomics Platform"/>
            <consortium name="The Broad Institute Genome Sequencing Center for Infectious Disease"/>
            <person name="Wu L."/>
            <person name="Ma J."/>
        </authorList>
    </citation>
    <scope>NUCLEOTIDE SEQUENCE [LARGE SCALE GENOMIC DNA]</scope>
    <source>
        <strain evidence="6">CGMCC 1.12477</strain>
    </source>
</reference>
<dbReference type="PANTHER" id="PTHR33392:SF6">
    <property type="entry name" value="POLYISOPRENYL-TEICHOIC ACID--PEPTIDOGLYCAN TEICHOIC ACID TRANSFERASE TAGU"/>
    <property type="match status" value="1"/>
</dbReference>
<accession>A0ABW4TRN2</accession>
<dbReference type="EMBL" id="JBHUGD010000003">
    <property type="protein sequence ID" value="MFD1947711.1"/>
    <property type="molecule type" value="Genomic_DNA"/>
</dbReference>
<dbReference type="RefSeq" id="WP_343919049.1">
    <property type="nucleotide sequence ID" value="NZ_BAAAJT010000002.1"/>
</dbReference>
<dbReference type="InterPro" id="IPR004474">
    <property type="entry name" value="LytR_CpsA_psr"/>
</dbReference>
<feature type="region of interest" description="Disordered" evidence="2">
    <location>
        <begin position="1"/>
        <end position="33"/>
    </location>
</feature>
<comment type="similarity">
    <text evidence="1">Belongs to the LytR/CpsA/Psr (LCP) family.</text>
</comment>
<sequence>MSDPVVPAEGAGGDAASSGGGPGEGPKRKGKAAKKHTVGKVLLAAVLTLSIVTGLGVVFFYRHLNGNLNVIATSELLGDDRPDKVKPEGPQEPLNVLVMGSDTRDCDGCALDNETGGNASDTTILMHLSADRERAYGISIPRDSLVDRPACETESGEDTAPESDAMWNAAFSVGGPTCTATQFEALTGVYVDHLVVVNFAGFEDMVDAVGGVPVCIPEDIVDPDHGINIPAGNREISGREALNYVRARYTLGDGSDISRIKRQQAFIAAMAAKVISADTLARVDRLLKFLNAATKSLSVDEGLDSLVKIAKVGVTFNGIGLDNIQFLTVPNGYYPSDSENAGRVFWEDSATKLWKQIEADEPLSKKFTGDAISAGKLPGAKKPKTPEQIARAQERAAQDGLCA</sequence>
<organism evidence="5 6">
    <name type="scientific">Nocardioides aestuarii</name>
    <dbReference type="NCBI Taxonomy" id="252231"/>
    <lineage>
        <taxon>Bacteria</taxon>
        <taxon>Bacillati</taxon>
        <taxon>Actinomycetota</taxon>
        <taxon>Actinomycetes</taxon>
        <taxon>Propionibacteriales</taxon>
        <taxon>Nocardioidaceae</taxon>
        <taxon>Nocardioides</taxon>
    </lineage>
</organism>
<evidence type="ECO:0000313" key="5">
    <source>
        <dbReference type="EMBL" id="MFD1947711.1"/>
    </source>
</evidence>
<dbReference type="NCBIfam" id="TIGR00350">
    <property type="entry name" value="lytR_cpsA_psr"/>
    <property type="match status" value="1"/>
</dbReference>
<feature type="compositionally biased region" description="Gly residues" evidence="2">
    <location>
        <begin position="10"/>
        <end position="24"/>
    </location>
</feature>
<gene>
    <name evidence="5" type="ORF">ACFSDE_13000</name>
</gene>
<dbReference type="Gene3D" id="3.40.630.190">
    <property type="entry name" value="LCP protein"/>
    <property type="match status" value="1"/>
</dbReference>
<evidence type="ECO:0000259" key="4">
    <source>
        <dbReference type="Pfam" id="PF03816"/>
    </source>
</evidence>
<evidence type="ECO:0000256" key="1">
    <source>
        <dbReference type="ARBA" id="ARBA00006068"/>
    </source>
</evidence>
<proteinExistence type="inferred from homology"/>
<keyword evidence="3" id="KW-0812">Transmembrane</keyword>